<evidence type="ECO:0000313" key="1">
    <source>
        <dbReference type="EMBL" id="MFD1226504.1"/>
    </source>
</evidence>
<dbReference type="Proteomes" id="UP001597263">
    <property type="component" value="Unassembled WGS sequence"/>
</dbReference>
<gene>
    <name evidence="1" type="ORF">ACFQ35_04925</name>
</gene>
<dbReference type="Pfam" id="PF07849">
    <property type="entry name" value="DUF1641"/>
    <property type="match status" value="1"/>
</dbReference>
<comment type="caution">
    <text evidence="1">The sequence shown here is derived from an EMBL/GenBank/DDBJ whole genome shotgun (WGS) entry which is preliminary data.</text>
</comment>
<sequence length="145" mass="15891">MKNAASGEDITLNKANKDEFITVSPLLDEATERGLKDLLEKISPLLQGKRFHNVVDLLSLASDSVDMFDDAMVQKLMKAYEESVGAAWSLGNAARYAQNQTATLPLPSLFGLLKVAGNEDVRRGLHFVLQFLAVLGRQMDSPAEK</sequence>
<protein>
    <submittedName>
        <fullName evidence="1">DUF1641 domain-containing protein</fullName>
    </submittedName>
</protein>
<evidence type="ECO:0000313" key="2">
    <source>
        <dbReference type="Proteomes" id="UP001597263"/>
    </source>
</evidence>
<reference evidence="2" key="1">
    <citation type="journal article" date="2019" name="Int. J. Syst. Evol. Microbiol.">
        <title>The Global Catalogue of Microorganisms (GCM) 10K type strain sequencing project: providing services to taxonomists for standard genome sequencing and annotation.</title>
        <authorList>
            <consortium name="The Broad Institute Genomics Platform"/>
            <consortium name="The Broad Institute Genome Sequencing Center for Infectious Disease"/>
            <person name="Wu L."/>
            <person name="Ma J."/>
        </authorList>
    </citation>
    <scope>NUCLEOTIDE SEQUENCE [LARGE SCALE GENOMIC DNA]</scope>
    <source>
        <strain evidence="2">CCUG 49584</strain>
    </source>
</reference>
<accession>A0ABW3V3G9</accession>
<proteinExistence type="predicted"/>
<dbReference type="RefSeq" id="WP_289388168.1">
    <property type="nucleotide sequence ID" value="NZ_JAUCBM010000009.1"/>
</dbReference>
<keyword evidence="2" id="KW-1185">Reference proteome</keyword>
<dbReference type="InterPro" id="IPR012440">
    <property type="entry name" value="DUF1641"/>
</dbReference>
<name>A0ABW3V3G9_9HYPH</name>
<dbReference type="EMBL" id="JBHTMA010000026">
    <property type="protein sequence ID" value="MFD1226504.1"/>
    <property type="molecule type" value="Genomic_DNA"/>
</dbReference>
<organism evidence="1 2">
    <name type="scientific">Pseudochrobactrum kiredjianiae</name>
    <dbReference type="NCBI Taxonomy" id="386305"/>
    <lineage>
        <taxon>Bacteria</taxon>
        <taxon>Pseudomonadati</taxon>
        <taxon>Pseudomonadota</taxon>
        <taxon>Alphaproteobacteria</taxon>
        <taxon>Hyphomicrobiales</taxon>
        <taxon>Brucellaceae</taxon>
        <taxon>Pseudochrobactrum</taxon>
    </lineage>
</organism>